<evidence type="ECO:0000256" key="2">
    <source>
        <dbReference type="ARBA" id="ARBA00022741"/>
    </source>
</evidence>
<evidence type="ECO:0000313" key="5">
    <source>
        <dbReference type="EMBL" id="CAB4690352.1"/>
    </source>
</evidence>
<proteinExistence type="predicted"/>
<gene>
    <name evidence="5" type="ORF">UFOPK2579_00369</name>
</gene>
<organism evidence="5">
    <name type="scientific">freshwater metagenome</name>
    <dbReference type="NCBI Taxonomy" id="449393"/>
    <lineage>
        <taxon>unclassified sequences</taxon>
        <taxon>metagenomes</taxon>
        <taxon>ecological metagenomes</taxon>
    </lineage>
</organism>
<evidence type="ECO:0000256" key="1">
    <source>
        <dbReference type="ARBA" id="ARBA00022448"/>
    </source>
</evidence>
<keyword evidence="2" id="KW-0547">Nucleotide-binding</keyword>
<dbReference type="Gene3D" id="3.40.50.300">
    <property type="entry name" value="P-loop containing nucleotide triphosphate hydrolases"/>
    <property type="match status" value="1"/>
</dbReference>
<dbReference type="InterPro" id="IPR050763">
    <property type="entry name" value="ABC_transporter_ATP-binding"/>
</dbReference>
<dbReference type="GO" id="GO:0005524">
    <property type="term" value="F:ATP binding"/>
    <property type="evidence" value="ECO:0007669"/>
    <property type="project" value="UniProtKB-KW"/>
</dbReference>
<dbReference type="InterPro" id="IPR027417">
    <property type="entry name" value="P-loop_NTPase"/>
</dbReference>
<dbReference type="PANTHER" id="PTHR42711">
    <property type="entry name" value="ABC TRANSPORTER ATP-BINDING PROTEIN"/>
    <property type="match status" value="1"/>
</dbReference>
<keyword evidence="3" id="KW-0067">ATP-binding</keyword>
<evidence type="ECO:0000256" key="3">
    <source>
        <dbReference type="ARBA" id="ARBA00022840"/>
    </source>
</evidence>
<sequence length="335" mass="35020">MTFTQQTGPVIRTQGLTRHFTRHKSTVEAVRGLDLEISAGELVAFLGPNGAGKSTTLRMLTTLIAPTSGTAEVAGYDVVAQRRDVRRSIGYVGQGNAAGHQQRGRDELVSQARSFGMSRSAAHARTEELLDAFDLTEHADRPVAGLSGGQRRRLDIAIGLVHTPGLLFLDEPSTGLDPQNRANLQEQVRRLHAEQGTTIVLTTHYLEEADAIADRVIVIDHGLVIADDSASALKSGLGDLVTLGFADEPTAVAAAQRAGASIAGASIERTGRVVTLRAAHAADAAPGLVTDLAAAGAPATRIEVASATLDDVFLDLTGRSLRESADTATTEGAAA</sequence>
<feature type="domain" description="ABC transporter" evidence="4">
    <location>
        <begin position="11"/>
        <end position="246"/>
    </location>
</feature>
<dbReference type="AlphaFoldDB" id="A0A6J6NWG4"/>
<dbReference type="InterPro" id="IPR017871">
    <property type="entry name" value="ABC_transporter-like_CS"/>
</dbReference>
<dbReference type="GO" id="GO:0016887">
    <property type="term" value="F:ATP hydrolysis activity"/>
    <property type="evidence" value="ECO:0007669"/>
    <property type="project" value="InterPro"/>
</dbReference>
<keyword evidence="1" id="KW-0813">Transport</keyword>
<dbReference type="PANTHER" id="PTHR42711:SF19">
    <property type="entry name" value="DOXORUBICIN RESISTANCE ATP-BINDING PROTEIN DRRA"/>
    <property type="match status" value="1"/>
</dbReference>
<dbReference type="InterPro" id="IPR003439">
    <property type="entry name" value="ABC_transporter-like_ATP-bd"/>
</dbReference>
<reference evidence="5" key="1">
    <citation type="submission" date="2020-05" db="EMBL/GenBank/DDBJ databases">
        <authorList>
            <person name="Chiriac C."/>
            <person name="Salcher M."/>
            <person name="Ghai R."/>
            <person name="Kavagutti S V."/>
        </authorList>
    </citation>
    <scope>NUCLEOTIDE SEQUENCE</scope>
</reference>
<protein>
    <submittedName>
        <fullName evidence="5">Unannotated protein</fullName>
    </submittedName>
</protein>
<dbReference type="Pfam" id="PF00005">
    <property type="entry name" value="ABC_tran"/>
    <property type="match status" value="1"/>
</dbReference>
<name>A0A6J6NWG4_9ZZZZ</name>
<dbReference type="SMART" id="SM00382">
    <property type="entry name" value="AAA"/>
    <property type="match status" value="1"/>
</dbReference>
<dbReference type="PROSITE" id="PS00211">
    <property type="entry name" value="ABC_TRANSPORTER_1"/>
    <property type="match status" value="1"/>
</dbReference>
<accession>A0A6J6NWG4</accession>
<dbReference type="PROSITE" id="PS50893">
    <property type="entry name" value="ABC_TRANSPORTER_2"/>
    <property type="match status" value="1"/>
</dbReference>
<dbReference type="EMBL" id="CAEZXR010000027">
    <property type="protein sequence ID" value="CAB4690352.1"/>
    <property type="molecule type" value="Genomic_DNA"/>
</dbReference>
<dbReference type="InterPro" id="IPR003593">
    <property type="entry name" value="AAA+_ATPase"/>
</dbReference>
<dbReference type="SUPFAM" id="SSF52540">
    <property type="entry name" value="P-loop containing nucleoside triphosphate hydrolases"/>
    <property type="match status" value="1"/>
</dbReference>
<evidence type="ECO:0000259" key="4">
    <source>
        <dbReference type="PROSITE" id="PS50893"/>
    </source>
</evidence>